<organism evidence="2 3">
    <name type="scientific">Halarchaeum salinum</name>
    <dbReference type="NCBI Taxonomy" id="489912"/>
    <lineage>
        <taxon>Archaea</taxon>
        <taxon>Methanobacteriati</taxon>
        <taxon>Methanobacteriota</taxon>
        <taxon>Stenosarchaea group</taxon>
        <taxon>Halobacteria</taxon>
        <taxon>Halobacteriales</taxon>
        <taxon>Halobacteriaceae</taxon>
    </lineage>
</organism>
<feature type="transmembrane region" description="Helical" evidence="1">
    <location>
        <begin position="39"/>
        <end position="58"/>
    </location>
</feature>
<feature type="transmembrane region" description="Helical" evidence="1">
    <location>
        <begin position="453"/>
        <end position="474"/>
    </location>
</feature>
<proteinExistence type="predicted"/>
<evidence type="ECO:0000313" key="2">
    <source>
        <dbReference type="EMBL" id="GAA0306608.1"/>
    </source>
</evidence>
<feature type="transmembrane region" description="Helical" evidence="1">
    <location>
        <begin position="425"/>
        <end position="447"/>
    </location>
</feature>
<reference evidence="2 3" key="1">
    <citation type="journal article" date="2019" name="Int. J. Syst. Evol. Microbiol.">
        <title>The Global Catalogue of Microorganisms (GCM) 10K type strain sequencing project: providing services to taxonomists for standard genome sequencing and annotation.</title>
        <authorList>
            <consortium name="The Broad Institute Genomics Platform"/>
            <consortium name="The Broad Institute Genome Sequencing Center for Infectious Disease"/>
            <person name="Wu L."/>
            <person name="Ma J."/>
        </authorList>
    </citation>
    <scope>NUCLEOTIDE SEQUENCE [LARGE SCALE GENOMIC DNA]</scope>
    <source>
        <strain evidence="2 3">JCM 16330</strain>
    </source>
</reference>
<feature type="transmembrane region" description="Helical" evidence="1">
    <location>
        <begin position="103"/>
        <end position="124"/>
    </location>
</feature>
<dbReference type="RefSeq" id="WP_211313136.1">
    <property type="nucleotide sequence ID" value="NZ_BAAABL010000060.1"/>
</dbReference>
<accession>A0AAV3S9R2</accession>
<dbReference type="AlphaFoldDB" id="A0AAV3S9R2"/>
<keyword evidence="3" id="KW-1185">Reference proteome</keyword>
<feature type="transmembrane region" description="Helical" evidence="1">
    <location>
        <begin position="12"/>
        <end position="33"/>
    </location>
</feature>
<dbReference type="Pfam" id="PF20108">
    <property type="entry name" value="DUF6498"/>
    <property type="match status" value="1"/>
</dbReference>
<feature type="transmembrane region" description="Helical" evidence="1">
    <location>
        <begin position="300"/>
        <end position="320"/>
    </location>
</feature>
<protein>
    <submittedName>
        <fullName evidence="2">Uncharacterized protein</fullName>
    </submittedName>
</protein>
<dbReference type="EMBL" id="BAAABL010000060">
    <property type="protein sequence ID" value="GAA0306608.1"/>
    <property type="molecule type" value="Genomic_DNA"/>
</dbReference>
<keyword evidence="1" id="KW-1133">Transmembrane helix</keyword>
<sequence>MSARETDTHPSVRRLGSPVAVAVANLFPLVGVLALDWDLLTVLVLYWLEMGVAALWGVPKALLAVPFDRTVSARALPLAGLRTKRGGWTVRGHTLYVRNVPTALLQLLMLGIVWVGIGLFFAYTLDLWGALGDARWLTVVIAALGMTVAHGVSFARDYVGEREYEHTSARMAISHTGQQTFFVLLLAFPVAASESFRTGGLAVVVGVVAAKLLAEAYRRWSDGEPGDGILAAILGDRDTTVDAPQIPVPDGDPDAVRTPDPRAVRLECACRGLATLASRPAFLCILVTLFLAVFLQSPLALVPASLLVVAICLGAIGRYLQLGAMAFHRYGDALVGYDRLLDEPQWRTPLADCEGAIPRRLVDRVADTALVSLDWREPTDGYWPDTDYDPEQTRATVGPFADFADAVIALDLPVRPSERPEPNRTVAYAALGFVAAFATLPVLVWRATHLGNAVLVAFLLLVVVGPFAVVAIHYL</sequence>
<dbReference type="Proteomes" id="UP001500837">
    <property type="component" value="Unassembled WGS sequence"/>
</dbReference>
<feature type="transmembrane region" description="Helical" evidence="1">
    <location>
        <begin position="136"/>
        <end position="159"/>
    </location>
</feature>
<keyword evidence="1" id="KW-0472">Membrane</keyword>
<keyword evidence="1" id="KW-0812">Transmembrane</keyword>
<evidence type="ECO:0000313" key="3">
    <source>
        <dbReference type="Proteomes" id="UP001500837"/>
    </source>
</evidence>
<evidence type="ECO:0000256" key="1">
    <source>
        <dbReference type="SAM" id="Phobius"/>
    </source>
</evidence>
<name>A0AAV3S9R2_9EURY</name>
<comment type="caution">
    <text evidence="2">The sequence shown here is derived from an EMBL/GenBank/DDBJ whole genome shotgun (WGS) entry which is preliminary data.</text>
</comment>
<gene>
    <name evidence="2" type="ORF">GCM10009066_20500</name>
</gene>
<feature type="transmembrane region" description="Helical" evidence="1">
    <location>
        <begin position="272"/>
        <end position="294"/>
    </location>
</feature>
<dbReference type="InterPro" id="IPR045466">
    <property type="entry name" value="DUF6498"/>
</dbReference>